<dbReference type="Pfam" id="PF14655">
    <property type="entry name" value="RAB3GAP2_N"/>
    <property type="match status" value="1"/>
</dbReference>
<feature type="domain" description="Rab3GAP regulatory subunit C-terminal" evidence="7">
    <location>
        <begin position="636"/>
        <end position="849"/>
    </location>
</feature>
<evidence type="ECO:0000256" key="5">
    <source>
        <dbReference type="SAM" id="MobiDB-lite"/>
    </source>
</evidence>
<keyword evidence="3" id="KW-0343">GTPase activation</keyword>
<reference evidence="8" key="4">
    <citation type="submission" date="2025-09" db="UniProtKB">
        <authorList>
            <consortium name="Ensembl"/>
        </authorList>
    </citation>
    <scope>IDENTIFICATION</scope>
</reference>
<sequence>MTYFTFESTTDNIVIGCDIGQTLILLLQCHIILEYKRSMRTSKGGIGLKISFALQVADDAGGQGEPWLQDCVVSLSPCADLLVVAREQKAAFLSAKWRTDDSGREEMTLGVSWTGTLSTEEGECVSSTICIPLASQKRSSTGRPDWTCVVVGFTSGYVRFYTESGVLLLAQLLHEDPVLRLKCRTYEIPRHPGVTEQHEELSILYSAAMVTIDGFSLFQSLRACRNQAARAAAAGNDVIQPPPLAYKKWGLQEMDTIVDHSSVGIMTLCVFDQMKNASILGGFNASVKGSPPAMSQYVTVGSGPYTGFYYAIEGSSQPLLSHVAMAVASKLTSALFSAASGWLGWNKNKNEEEAPQKQKPKVEPATPLSIRFGLPDSRRHGESICLSPCNMLAGVTDDFGRVTLLDLARGIAIRMWKGYRDAQLGWLQVPEERSERDLSPSASLPRRHALFLVIYAPRRGILEVWAMQQGPRVGAFTVGKHCRLLYAGYRLMGVNSVTSQGWQLHTQQVCLLDPITGVLRTVNIPFHLALRFVPETSVLFQYFFLPSLQDSLEGIEEELSRVAPTLQRYAQFTPRPSVSFAQDSPDSPLPAQAFLSQLECTEDEEVKVIRRSETEWNQLGKAGNISRHINAWPLLFLSLRLGAVEESWDTQSISPWWQQVRTTCVQSHNAAAALLAALVAHRAAKASITSRFQSEWEAVSLELEQWVVCVRQLEDVLVLQTLLLVPPPPGATGGATVQCSIKTLLEGGTGGIADSVSKWVFRQDISPERLKEILQKRGNKEADDNVEQRDEEERHEQEKSQEDTDRTAELLLAVCQRFPHSLSPDFLFAHCCWEYVVQWNKDPEVCKYTSTHTTRYHKVGKAPKDRLCRRDVGMGDKAMTSFLGCCVQLLNILMEADSAVEEVSAPELSIEEAWSGAEGPASIAELALEQRGVHYPLVQHHCLLASLLHAAMTFSVKVKPFSLFDSKGKNAFFRDLTTIQLMPSGDMDPGLVSVRQEFLLRVLTGWVQAIDDPTSSAPLPSSGPKAEWWPSLCLELGSLLQVNPDILRRHLVCELYSQGLDLRAEEVMLEVEDKDVLGSQLLVLTGQRLSYSLLHSQNQTQAAMELLARLPPTLCTWLKAMDPRELRCPLIPLPQTSRLVGRLIEILPENHAQYSLALHLLEAVEVLTTED</sequence>
<protein>
    <recommendedName>
        <fullName evidence="10">RAB3 GTPase activating protein subunit 2 (non-catalytic)</fullName>
    </recommendedName>
</protein>
<dbReference type="PANTHER" id="PTHR12472:SF0">
    <property type="entry name" value="RAB3 GTPASE-ACTIVATING PROTEIN NON-CATALYTIC SUBUNIT"/>
    <property type="match status" value="1"/>
</dbReference>
<dbReference type="Proteomes" id="UP000265100">
    <property type="component" value="Chromosome 19"/>
</dbReference>
<reference evidence="9" key="2">
    <citation type="submission" date="2023-03" db="EMBL/GenBank/DDBJ databases">
        <authorList>
            <consortium name="Wellcome Sanger Institute Data Sharing"/>
        </authorList>
    </citation>
    <scope>NUCLEOTIDE SEQUENCE [LARGE SCALE GENOMIC DNA]</scope>
</reference>
<evidence type="ECO:0000256" key="2">
    <source>
        <dbReference type="ARBA" id="ARBA00008153"/>
    </source>
</evidence>
<dbReference type="GO" id="GO:0005737">
    <property type="term" value="C:cytoplasm"/>
    <property type="evidence" value="ECO:0007669"/>
    <property type="project" value="UniProtKB-SubCell"/>
</dbReference>
<dbReference type="Pfam" id="PF14656">
    <property type="entry name" value="RAB3GAP2_C"/>
    <property type="match status" value="2"/>
</dbReference>
<name>A0AAX7TWU8_ASTCA</name>
<evidence type="ECO:0000313" key="9">
    <source>
        <dbReference type="Proteomes" id="UP000265100"/>
    </source>
</evidence>
<evidence type="ECO:0000259" key="6">
    <source>
        <dbReference type="Pfam" id="PF14655"/>
    </source>
</evidence>
<comment type="subcellular location">
    <subcellularLocation>
        <location evidence="1">Cytoplasm</location>
    </subcellularLocation>
</comment>
<evidence type="ECO:0000256" key="1">
    <source>
        <dbReference type="ARBA" id="ARBA00004496"/>
    </source>
</evidence>
<evidence type="ECO:0000256" key="3">
    <source>
        <dbReference type="ARBA" id="ARBA00022468"/>
    </source>
</evidence>
<dbReference type="AlphaFoldDB" id="A0AAX7TWU8"/>
<dbReference type="InterPro" id="IPR032839">
    <property type="entry name" value="RAB3GAP_N"/>
</dbReference>
<keyword evidence="9" id="KW-1185">Reference proteome</keyword>
<dbReference type="InterPro" id="IPR029257">
    <property type="entry name" value="RAB3GAP2_C"/>
</dbReference>
<comment type="similarity">
    <text evidence="2">Belongs to the Rab3-GAP regulatory subunit family.</text>
</comment>
<proteinExistence type="inferred from homology"/>
<dbReference type="InterPro" id="IPR026059">
    <property type="entry name" value="Rab3GAP2"/>
</dbReference>
<dbReference type="Ensembl" id="ENSACLT00000068312.1">
    <property type="protein sequence ID" value="ENSACLP00000057916.1"/>
    <property type="gene ID" value="ENSACLG00000014275.2"/>
</dbReference>
<evidence type="ECO:0000259" key="7">
    <source>
        <dbReference type="Pfam" id="PF14656"/>
    </source>
</evidence>
<evidence type="ECO:0008006" key="10">
    <source>
        <dbReference type="Google" id="ProtNLM"/>
    </source>
</evidence>
<feature type="domain" description="Rab3-GAP regulatory subunit N-terminal" evidence="6">
    <location>
        <begin position="67"/>
        <end position="485"/>
    </location>
</feature>
<reference evidence="8" key="3">
    <citation type="submission" date="2025-08" db="UniProtKB">
        <authorList>
            <consortium name="Ensembl"/>
        </authorList>
    </citation>
    <scope>IDENTIFICATION</scope>
</reference>
<reference evidence="8 9" key="1">
    <citation type="submission" date="2018-05" db="EMBL/GenBank/DDBJ databases">
        <authorList>
            <person name="Datahose"/>
        </authorList>
    </citation>
    <scope>NUCLEOTIDE SEQUENCE</scope>
</reference>
<dbReference type="GeneTree" id="ENSGT00390000005794"/>
<feature type="domain" description="Rab3GAP regulatory subunit C-terminal" evidence="7">
    <location>
        <begin position="857"/>
        <end position="1148"/>
    </location>
</feature>
<feature type="region of interest" description="Disordered" evidence="5">
    <location>
        <begin position="773"/>
        <end position="805"/>
    </location>
</feature>
<organism evidence="8 9">
    <name type="scientific">Astatotilapia calliptera</name>
    <name type="common">Eastern happy</name>
    <name type="synonym">Chromis callipterus</name>
    <dbReference type="NCBI Taxonomy" id="8154"/>
    <lineage>
        <taxon>Eukaryota</taxon>
        <taxon>Metazoa</taxon>
        <taxon>Chordata</taxon>
        <taxon>Craniata</taxon>
        <taxon>Vertebrata</taxon>
        <taxon>Euteleostomi</taxon>
        <taxon>Actinopterygii</taxon>
        <taxon>Neopterygii</taxon>
        <taxon>Teleostei</taxon>
        <taxon>Neoteleostei</taxon>
        <taxon>Acanthomorphata</taxon>
        <taxon>Ovalentaria</taxon>
        <taxon>Cichlomorphae</taxon>
        <taxon>Cichliformes</taxon>
        <taxon>Cichlidae</taxon>
        <taxon>African cichlids</taxon>
        <taxon>Pseudocrenilabrinae</taxon>
        <taxon>Haplochromini</taxon>
        <taxon>Astatotilapia</taxon>
    </lineage>
</organism>
<dbReference type="GO" id="GO:0005096">
    <property type="term" value="F:GTPase activator activity"/>
    <property type="evidence" value="ECO:0007669"/>
    <property type="project" value="UniProtKB-KW"/>
</dbReference>
<evidence type="ECO:0000313" key="8">
    <source>
        <dbReference type="Ensembl" id="ENSACLP00000057916.1"/>
    </source>
</evidence>
<evidence type="ECO:0000256" key="4">
    <source>
        <dbReference type="ARBA" id="ARBA00022490"/>
    </source>
</evidence>
<gene>
    <name evidence="8" type="primary">RAB3GAP2</name>
</gene>
<accession>A0AAX7TWU8</accession>
<dbReference type="PANTHER" id="PTHR12472">
    <property type="entry name" value="RAB3-GAP REGULATORY DOMAIN"/>
    <property type="match status" value="1"/>
</dbReference>
<keyword evidence="4" id="KW-0963">Cytoplasm</keyword>